<keyword evidence="8 19" id="KW-0472">Membrane</keyword>
<keyword evidence="3" id="KW-0813">Transport</keyword>
<comment type="catalytic activity">
    <reaction evidence="10">
        <text>L-lysine(out) + L-arginine(in) = L-lysine(in) + L-arginine(out)</text>
        <dbReference type="Rhea" id="RHEA:70827"/>
        <dbReference type="ChEBI" id="CHEBI:32551"/>
        <dbReference type="ChEBI" id="CHEBI:32682"/>
    </reaction>
    <physiologicalReaction direction="left-to-right" evidence="10">
        <dbReference type="Rhea" id="RHEA:70828"/>
    </physiologicalReaction>
</comment>
<evidence type="ECO:0000256" key="7">
    <source>
        <dbReference type="ARBA" id="ARBA00022989"/>
    </source>
</evidence>
<reference evidence="20" key="1">
    <citation type="submission" date="2021-06" db="EMBL/GenBank/DDBJ databases">
        <authorList>
            <person name="Hodson N. C."/>
            <person name="Mongue J. A."/>
            <person name="Jaron S. K."/>
        </authorList>
    </citation>
    <scope>NUCLEOTIDE SEQUENCE</scope>
</reference>
<dbReference type="OrthoDB" id="5982228at2759"/>
<comment type="subcellular location">
    <subcellularLocation>
        <location evidence="1">Apical cell membrane</location>
        <topology evidence="1">Multi-pass membrane protein</topology>
    </subcellularLocation>
</comment>
<feature type="transmembrane region" description="Helical" evidence="19">
    <location>
        <begin position="552"/>
        <end position="572"/>
    </location>
</feature>
<evidence type="ECO:0000256" key="12">
    <source>
        <dbReference type="ARBA" id="ARBA00051835"/>
    </source>
</evidence>
<dbReference type="InterPro" id="IPR002293">
    <property type="entry name" value="AA/rel_permease1"/>
</dbReference>
<dbReference type="Pfam" id="PF13520">
    <property type="entry name" value="AA_permease_2"/>
    <property type="match status" value="1"/>
</dbReference>
<evidence type="ECO:0000256" key="14">
    <source>
        <dbReference type="ARBA" id="ARBA00052732"/>
    </source>
</evidence>
<comment type="catalytic activity">
    <reaction evidence="18">
        <text>L-phenylalanine(out) + L-arginine(in) = L-phenylalanine(in) + L-arginine(out)</text>
        <dbReference type="Rhea" id="RHEA:71067"/>
        <dbReference type="ChEBI" id="CHEBI:32682"/>
        <dbReference type="ChEBI" id="CHEBI:58095"/>
    </reaction>
    <physiologicalReaction direction="left-to-right" evidence="18">
        <dbReference type="Rhea" id="RHEA:71068"/>
    </physiologicalReaction>
</comment>
<evidence type="ECO:0000256" key="2">
    <source>
        <dbReference type="ARBA" id="ARBA00009523"/>
    </source>
</evidence>
<keyword evidence="21" id="KW-1185">Reference proteome</keyword>
<comment type="caution">
    <text evidence="20">The sequence shown here is derived from an EMBL/GenBank/DDBJ whole genome shotgun (WGS) entry which is preliminary data.</text>
</comment>
<dbReference type="GO" id="GO:0015179">
    <property type="term" value="F:L-amino acid transmembrane transporter activity"/>
    <property type="evidence" value="ECO:0007669"/>
    <property type="project" value="TreeGrafter"/>
</dbReference>
<organism evidence="20 21">
    <name type="scientific">Allacma fusca</name>
    <dbReference type="NCBI Taxonomy" id="39272"/>
    <lineage>
        <taxon>Eukaryota</taxon>
        <taxon>Metazoa</taxon>
        <taxon>Ecdysozoa</taxon>
        <taxon>Arthropoda</taxon>
        <taxon>Hexapoda</taxon>
        <taxon>Collembola</taxon>
        <taxon>Symphypleona</taxon>
        <taxon>Sminthuridae</taxon>
        <taxon>Allacma</taxon>
    </lineage>
</organism>
<comment type="catalytic activity">
    <reaction evidence="12">
        <text>L-histidine(out) + L-arginine(in) = L-histidine(in) + L-arginine(out)</text>
        <dbReference type="Rhea" id="RHEA:71063"/>
        <dbReference type="ChEBI" id="CHEBI:32682"/>
        <dbReference type="ChEBI" id="CHEBI:57595"/>
    </reaction>
    <physiologicalReaction direction="left-to-right" evidence="12">
        <dbReference type="Rhea" id="RHEA:71064"/>
    </physiologicalReaction>
</comment>
<dbReference type="InterPro" id="IPR050598">
    <property type="entry name" value="AminoAcid_Transporter"/>
</dbReference>
<evidence type="ECO:0000256" key="13">
    <source>
        <dbReference type="ARBA" id="ARBA00052179"/>
    </source>
</evidence>
<evidence type="ECO:0000313" key="21">
    <source>
        <dbReference type="Proteomes" id="UP000708208"/>
    </source>
</evidence>
<evidence type="ECO:0000256" key="6">
    <source>
        <dbReference type="ARBA" id="ARBA00022692"/>
    </source>
</evidence>
<feature type="transmembrane region" description="Helical" evidence="19">
    <location>
        <begin position="496"/>
        <end position="515"/>
    </location>
</feature>
<feature type="non-terminal residue" evidence="20">
    <location>
        <position position="1"/>
    </location>
</feature>
<evidence type="ECO:0000256" key="19">
    <source>
        <dbReference type="SAM" id="Phobius"/>
    </source>
</evidence>
<dbReference type="PANTHER" id="PTHR11785:SF512">
    <property type="entry name" value="SOBREMESA, ISOFORM B"/>
    <property type="match status" value="1"/>
</dbReference>
<evidence type="ECO:0000256" key="16">
    <source>
        <dbReference type="ARBA" id="ARBA00079910"/>
    </source>
</evidence>
<evidence type="ECO:0000256" key="18">
    <source>
        <dbReference type="ARBA" id="ARBA00093193"/>
    </source>
</evidence>
<dbReference type="GO" id="GO:0016324">
    <property type="term" value="C:apical plasma membrane"/>
    <property type="evidence" value="ECO:0007669"/>
    <property type="project" value="UniProtKB-SubCell"/>
</dbReference>
<keyword evidence="7 19" id="KW-1133">Transmembrane helix</keyword>
<evidence type="ECO:0000256" key="4">
    <source>
        <dbReference type="ARBA" id="ARBA00022475"/>
    </source>
</evidence>
<name>A0A8J2J082_9HEXA</name>
<keyword evidence="6 19" id="KW-0812">Transmembrane</keyword>
<feature type="transmembrane region" description="Helical" evidence="19">
    <location>
        <begin position="216"/>
        <end position="239"/>
    </location>
</feature>
<proteinExistence type="inferred from homology"/>
<evidence type="ECO:0000256" key="3">
    <source>
        <dbReference type="ARBA" id="ARBA00022448"/>
    </source>
</evidence>
<gene>
    <name evidence="20" type="ORF">AFUS01_LOCUS1806</name>
</gene>
<dbReference type="PANTHER" id="PTHR11785">
    <property type="entry name" value="AMINO ACID TRANSPORTER"/>
    <property type="match status" value="1"/>
</dbReference>
<comment type="catalytic activity">
    <reaction evidence="11">
        <text>L-cystine(out) + L-arginine(in) = L-cystine(in) + L-arginine(out)</text>
        <dbReference type="Rhea" id="RHEA:71075"/>
        <dbReference type="ChEBI" id="CHEBI:32682"/>
        <dbReference type="ChEBI" id="CHEBI:35491"/>
    </reaction>
    <physiologicalReaction direction="left-to-right" evidence="11">
        <dbReference type="Rhea" id="RHEA:71076"/>
    </physiologicalReaction>
</comment>
<dbReference type="FunFam" id="1.20.1740.10:FF:000015">
    <property type="entry name" value="B(0,+)-type amino acid transporter 1"/>
    <property type="match status" value="1"/>
</dbReference>
<comment type="catalytic activity">
    <reaction evidence="14">
        <text>L-leucine(out) + L-arginine(in) = L-leucine(in) + L-arginine(out)</text>
        <dbReference type="Rhea" id="RHEA:71059"/>
        <dbReference type="ChEBI" id="CHEBI:32682"/>
        <dbReference type="ChEBI" id="CHEBI:57427"/>
    </reaction>
    <physiologicalReaction direction="left-to-right" evidence="14">
        <dbReference type="Rhea" id="RHEA:71060"/>
    </physiologicalReaction>
</comment>
<dbReference type="EMBL" id="CAJVCH010010218">
    <property type="protein sequence ID" value="CAG7667458.1"/>
    <property type="molecule type" value="Genomic_DNA"/>
</dbReference>
<evidence type="ECO:0000256" key="8">
    <source>
        <dbReference type="ARBA" id="ARBA00023136"/>
    </source>
</evidence>
<sequence length="601" mass="65655">EVIFIRGNLPRLYLSVTVNILEIIPCCYRLSGKCLPSFFTRSMTGIKSAAVKSPSPVTAWDDRSKKGEAEIILSSNSNSGEKYEDQISNPGSSASEETPVVNIFEVKDAGEKVEPNLTKGDGTVRMKRQIGLIGGISMIVGTMIGSGIFISPGNLLAKTDSVATSLVVWAACGLLTTFTALTYCELGTVVPRSGGEHAYYMAAYTPLHRFFGELPAFLFAFMTVTLLKPSSLAIISLTFGQYAMEPILKAMGADEAFKSTSEYDYARKCLAAVVALFIGFVNVYSAKIATRIQIFFTGAKITAMLILIGVGVYNVANGEYGGIPMEYDTSSANYGQIAMAFYSGLWSYEGWNNLNFVTEELIEPNKNLPRAILIGIPLTTVFYILINLAYLSALDKDTLVKSTAVAVDVGDKTLGGAKFLIPLLVALSTIGSANGSQFTAGRICYVAGRDGHLLDVMSYVHATRLTPTIAIMFNTFMSMFMILASDINSLIDFFSFIAWIYYGLALASVVVLRYTHPDVPRPIRIPLIIPALALLLSVYLVIAPLVDQPSWEYLLVLGFAILGVILYYFFVYNKSQPRFMKKFTKFVQCVTMVAPSPYKDD</sequence>
<comment type="similarity">
    <text evidence="2">Belongs to the amino acid-polyamine-organocation (APC) superfamily.</text>
</comment>
<keyword evidence="5" id="KW-0597">Phosphoprotein</keyword>
<feature type="transmembrane region" description="Helical" evidence="19">
    <location>
        <begin position="371"/>
        <end position="391"/>
    </location>
</feature>
<keyword evidence="4" id="KW-1003">Cell membrane</keyword>
<evidence type="ECO:0000256" key="10">
    <source>
        <dbReference type="ARBA" id="ARBA00051323"/>
    </source>
</evidence>
<keyword evidence="9" id="KW-1015">Disulfide bond</keyword>
<evidence type="ECO:0000256" key="15">
    <source>
        <dbReference type="ARBA" id="ARBA00074336"/>
    </source>
</evidence>
<accession>A0A8J2J082</accession>
<feature type="transmembrane region" description="Helical" evidence="19">
    <location>
        <begin position="527"/>
        <end position="546"/>
    </location>
</feature>
<feature type="transmembrane region" description="Helical" evidence="19">
    <location>
        <begin position="295"/>
        <end position="316"/>
    </location>
</feature>
<evidence type="ECO:0000256" key="1">
    <source>
        <dbReference type="ARBA" id="ARBA00004424"/>
    </source>
</evidence>
<evidence type="ECO:0000256" key="5">
    <source>
        <dbReference type="ARBA" id="ARBA00022553"/>
    </source>
</evidence>
<dbReference type="AlphaFoldDB" id="A0A8J2J082"/>
<dbReference type="Proteomes" id="UP000708208">
    <property type="component" value="Unassembled WGS sequence"/>
</dbReference>
<feature type="transmembrane region" description="Helical" evidence="19">
    <location>
        <begin position="162"/>
        <end position="184"/>
    </location>
</feature>
<evidence type="ECO:0000256" key="17">
    <source>
        <dbReference type="ARBA" id="ARBA00083296"/>
    </source>
</evidence>
<evidence type="ECO:0000313" key="20">
    <source>
        <dbReference type="EMBL" id="CAG7667458.1"/>
    </source>
</evidence>
<feature type="transmembrane region" description="Helical" evidence="19">
    <location>
        <begin position="265"/>
        <end position="283"/>
    </location>
</feature>
<evidence type="ECO:0000256" key="11">
    <source>
        <dbReference type="ARBA" id="ARBA00051814"/>
    </source>
</evidence>
<feature type="transmembrane region" description="Helical" evidence="19">
    <location>
        <begin position="130"/>
        <end position="150"/>
    </location>
</feature>
<protein>
    <recommendedName>
        <fullName evidence="15">b(0,+)-type amino acid transporter 1</fullName>
    </recommendedName>
    <alternativeName>
        <fullName evidence="16">Glycoprotein-associated amino acid transporter b0,+AT1</fullName>
    </alternativeName>
    <alternativeName>
        <fullName evidence="17">Solute carrier family 7 member 9</fullName>
    </alternativeName>
</protein>
<feature type="transmembrane region" description="Helical" evidence="19">
    <location>
        <begin position="465"/>
        <end position="484"/>
    </location>
</feature>
<evidence type="ECO:0000256" key="9">
    <source>
        <dbReference type="ARBA" id="ARBA00023157"/>
    </source>
</evidence>
<comment type="catalytic activity">
    <reaction evidence="13">
        <text>L-cysteine(out) + L-arginine(in) = L-cysteine(in) + L-arginine(out)</text>
        <dbReference type="Rhea" id="RHEA:71071"/>
        <dbReference type="ChEBI" id="CHEBI:32682"/>
        <dbReference type="ChEBI" id="CHEBI:35235"/>
    </reaction>
    <physiologicalReaction direction="left-to-right" evidence="13">
        <dbReference type="Rhea" id="RHEA:71072"/>
    </physiologicalReaction>
</comment>